<evidence type="ECO:0008006" key="6">
    <source>
        <dbReference type="Google" id="ProtNLM"/>
    </source>
</evidence>
<keyword evidence="5" id="KW-1185">Reference proteome</keyword>
<dbReference type="InterPro" id="IPR001360">
    <property type="entry name" value="Glyco_hydro_1"/>
</dbReference>
<evidence type="ECO:0000313" key="2">
    <source>
        <dbReference type="EMBL" id="RGI87509.1"/>
    </source>
</evidence>
<protein>
    <recommendedName>
        <fullName evidence="6">6-phospho-beta-glucosidase</fullName>
    </recommendedName>
</protein>
<reference evidence="4 5" key="1">
    <citation type="submission" date="2018-08" db="EMBL/GenBank/DDBJ databases">
        <title>A genome reference for cultivated species of the human gut microbiota.</title>
        <authorList>
            <person name="Zou Y."/>
            <person name="Xue W."/>
            <person name="Luo G."/>
        </authorList>
    </citation>
    <scope>NUCLEOTIDE SEQUENCE [LARGE SCALE GENOMIC DNA]</scope>
    <source>
        <strain evidence="3 5">AM34-3LB</strain>
        <strain evidence="2 4">TM10-1AC</strain>
    </source>
</reference>
<dbReference type="EMBL" id="QSID01000005">
    <property type="protein sequence ID" value="RHC66127.1"/>
    <property type="molecule type" value="Genomic_DNA"/>
</dbReference>
<dbReference type="Proteomes" id="UP000284621">
    <property type="component" value="Unassembled WGS sequence"/>
</dbReference>
<feature type="transmembrane region" description="Helical" evidence="1">
    <location>
        <begin position="32"/>
        <end position="50"/>
    </location>
</feature>
<name>A0A374NM69_9FIRM</name>
<evidence type="ECO:0000313" key="5">
    <source>
        <dbReference type="Proteomes" id="UP000284621"/>
    </source>
</evidence>
<dbReference type="Gene3D" id="3.20.20.80">
    <property type="entry name" value="Glycosidases"/>
    <property type="match status" value="1"/>
</dbReference>
<proteinExistence type="predicted"/>
<dbReference type="GO" id="GO:0004553">
    <property type="term" value="F:hydrolase activity, hydrolyzing O-glycosyl compounds"/>
    <property type="evidence" value="ECO:0007669"/>
    <property type="project" value="InterPro"/>
</dbReference>
<keyword evidence="1" id="KW-0812">Transmembrane</keyword>
<dbReference type="GO" id="GO:0005975">
    <property type="term" value="P:carbohydrate metabolic process"/>
    <property type="evidence" value="ECO:0007669"/>
    <property type="project" value="InterPro"/>
</dbReference>
<comment type="caution">
    <text evidence="2">The sequence shown here is derived from an EMBL/GenBank/DDBJ whole genome shotgun (WGS) entry which is preliminary data.</text>
</comment>
<keyword evidence="1" id="KW-0472">Membrane</keyword>
<dbReference type="AlphaFoldDB" id="A0A374NM69"/>
<dbReference type="EMBL" id="QSOE01000044">
    <property type="protein sequence ID" value="RGI87509.1"/>
    <property type="molecule type" value="Genomic_DNA"/>
</dbReference>
<dbReference type="Pfam" id="PF00232">
    <property type="entry name" value="Glyco_hydro_1"/>
    <property type="match status" value="1"/>
</dbReference>
<sequence length="115" mass="13252">MPEQGKNQLRKRKILLFLLSYRGKMRKKKIPLLYHCTIFMLYYVCDLLTMPEDDEILKNGTVDFVSISYYSSNCVSVTKKGKITAANGGENIKNPYLETSAWGWQIDALLVQKSH</sequence>
<evidence type="ECO:0000256" key="1">
    <source>
        <dbReference type="SAM" id="Phobius"/>
    </source>
</evidence>
<evidence type="ECO:0000313" key="3">
    <source>
        <dbReference type="EMBL" id="RHC66127.1"/>
    </source>
</evidence>
<dbReference type="InterPro" id="IPR017853">
    <property type="entry name" value="GH"/>
</dbReference>
<keyword evidence="1" id="KW-1133">Transmembrane helix</keyword>
<dbReference type="SUPFAM" id="SSF51445">
    <property type="entry name" value="(Trans)glycosidases"/>
    <property type="match status" value="1"/>
</dbReference>
<dbReference type="Proteomes" id="UP000262524">
    <property type="component" value="Unassembled WGS sequence"/>
</dbReference>
<evidence type="ECO:0000313" key="4">
    <source>
        <dbReference type="Proteomes" id="UP000262524"/>
    </source>
</evidence>
<organism evidence="2 4">
    <name type="scientific">Anaerobutyricum hallii</name>
    <dbReference type="NCBI Taxonomy" id="39488"/>
    <lineage>
        <taxon>Bacteria</taxon>
        <taxon>Bacillati</taxon>
        <taxon>Bacillota</taxon>
        <taxon>Clostridia</taxon>
        <taxon>Lachnospirales</taxon>
        <taxon>Lachnospiraceae</taxon>
        <taxon>Anaerobutyricum</taxon>
    </lineage>
</organism>
<accession>A0A374NM69</accession>
<gene>
    <name evidence="3" type="ORF">DW833_05630</name>
    <name evidence="2" type="ORF">DXD91_08105</name>
</gene>